<protein>
    <recommendedName>
        <fullName evidence="1">MOSC domain-containing protein</fullName>
    </recommendedName>
</protein>
<dbReference type="GO" id="GO:0030151">
    <property type="term" value="F:molybdenum ion binding"/>
    <property type="evidence" value="ECO:0007669"/>
    <property type="project" value="InterPro"/>
</dbReference>
<dbReference type="EMBL" id="CACVAZ010000120">
    <property type="protein sequence ID" value="CAA6819046.1"/>
    <property type="molecule type" value="Genomic_DNA"/>
</dbReference>
<evidence type="ECO:0000313" key="2">
    <source>
        <dbReference type="EMBL" id="CAA6819046.1"/>
    </source>
</evidence>
<dbReference type="Pfam" id="PF03473">
    <property type="entry name" value="MOSC"/>
    <property type="match status" value="1"/>
</dbReference>
<feature type="domain" description="MOSC" evidence="1">
    <location>
        <begin position="21"/>
        <end position="145"/>
    </location>
</feature>
<dbReference type="InterPro" id="IPR005302">
    <property type="entry name" value="MoCF_Sase_C"/>
</dbReference>
<reference evidence="2" key="1">
    <citation type="submission" date="2020-01" db="EMBL/GenBank/DDBJ databases">
        <authorList>
            <person name="Meier V. D."/>
            <person name="Meier V D."/>
        </authorList>
    </citation>
    <scope>NUCLEOTIDE SEQUENCE</scope>
    <source>
        <strain evidence="2">HLG_WM_MAG_02</strain>
    </source>
</reference>
<organism evidence="2">
    <name type="scientific">uncultured Sulfurovum sp</name>
    <dbReference type="NCBI Taxonomy" id="269237"/>
    <lineage>
        <taxon>Bacteria</taxon>
        <taxon>Pseudomonadati</taxon>
        <taxon>Campylobacterota</taxon>
        <taxon>Epsilonproteobacteria</taxon>
        <taxon>Campylobacterales</taxon>
        <taxon>Sulfurovaceae</taxon>
        <taxon>Sulfurovum</taxon>
        <taxon>environmental samples</taxon>
    </lineage>
</organism>
<dbReference type="PANTHER" id="PTHR30212">
    <property type="entry name" value="PROTEIN YIIM"/>
    <property type="match status" value="1"/>
</dbReference>
<accession>A0A6S6TV94</accession>
<dbReference type="PROSITE" id="PS51340">
    <property type="entry name" value="MOSC"/>
    <property type="match status" value="1"/>
</dbReference>
<dbReference type="InterPro" id="IPR052353">
    <property type="entry name" value="Benzoxazolinone_Detox_Enz"/>
</dbReference>
<proteinExistence type="predicted"/>
<dbReference type="PANTHER" id="PTHR30212:SF2">
    <property type="entry name" value="PROTEIN YIIM"/>
    <property type="match status" value="1"/>
</dbReference>
<dbReference type="SUPFAM" id="SSF50800">
    <property type="entry name" value="PK beta-barrel domain-like"/>
    <property type="match status" value="1"/>
</dbReference>
<dbReference type="GO" id="GO:0030170">
    <property type="term" value="F:pyridoxal phosphate binding"/>
    <property type="evidence" value="ECO:0007669"/>
    <property type="project" value="InterPro"/>
</dbReference>
<gene>
    <name evidence="2" type="ORF">HELGO_WM18704</name>
</gene>
<name>A0A6S6TV94_9BACT</name>
<dbReference type="Gene3D" id="2.40.33.20">
    <property type="entry name" value="PK beta-barrel domain-like"/>
    <property type="match status" value="1"/>
</dbReference>
<evidence type="ECO:0000259" key="1">
    <source>
        <dbReference type="PROSITE" id="PS51340"/>
    </source>
</evidence>
<sequence>MNNSIGKVLELFVSQKEKTKHTFQAKIEVDKEGIVGDKFYAKDISRSILLTSVDSYDLALQNSIHMSHGALGENILIDYNPYNLAVGTHIKIGKVVLEITQNCTICNHLSHIDKALPVLLKDDRGVFVKVIEAGIIEKGDKLYLL</sequence>
<dbReference type="InterPro" id="IPR011037">
    <property type="entry name" value="Pyrv_Knase-like_insert_dom_sf"/>
</dbReference>
<dbReference type="AlphaFoldDB" id="A0A6S6TV94"/>
<dbReference type="GO" id="GO:0003824">
    <property type="term" value="F:catalytic activity"/>
    <property type="evidence" value="ECO:0007669"/>
    <property type="project" value="InterPro"/>
</dbReference>